<dbReference type="PANTHER" id="PTHR33667">
    <property type="entry name" value="SI:DKEY-57N24.6"/>
    <property type="match status" value="1"/>
</dbReference>
<evidence type="ECO:0000313" key="4">
    <source>
        <dbReference type="Proteomes" id="UP000316079"/>
    </source>
</evidence>
<feature type="compositionally biased region" description="Polar residues" evidence="1">
    <location>
        <begin position="786"/>
        <end position="805"/>
    </location>
</feature>
<gene>
    <name evidence="3" type="ORF">DNTS_029475</name>
</gene>
<name>A0A553QNE3_9TELE</name>
<dbReference type="Pfam" id="PF15084">
    <property type="entry name" value="DUF4550"/>
    <property type="match status" value="1"/>
</dbReference>
<sequence length="1004" mass="114825">RIQPDQSHDYKTEADVKLSESSSVDEQTSSSTENIHTVTCTLSFAVAILNEHEECAAEKRKGPKKEASSEVLKAPKAQGYYCIEYKLLPDDPEPTRVDLVMFGLAAKLYLGSETKVLKPWREANQVWVSWTQTLRLNVTRELLIKMTSHKIVVRVWESKDKVSFKAKNDRPKAFRIPQESSGDDPVQNGGIKKMVCKMRATYDKQNLRPNRSNHPQIVPSKSDLTNEKNQIMPTKKTSFSKILREVTELNEVNPEMEAASLELSLAPLLAGSVMLIGCLEFCFKGVKEGFCCISLDQQLISEQLKVELNPLVIKVLSASCLPAHPIQGTYLPVYCQYKFHNQPTYRTEAHAHNTNIHFRDVNVIFVGLMSHGKLIEFLRGPPMEIEVHDRDKINDKPPIKPAIFGTDPNDSKIADVDLWTNGMKEGNKCSDPYGISKLDFLELLDGCRYLKQMLPIRCSSTQHLGHRECLSDPAPVIGQYIEAGTQLKVQVEIACPLHIEDAKEDEECPFGRIIYVFKYNNTLILNKLKSEIAQINAEAFKLNLYSEETIQRVLFGHKTTTKEREGKTLDILTGFHVMDKDLHIFVLEGLKKQAVKRLWTTVPVKLDQDEEKRVAVLFNSDMSFSKRLYEMFDVSLSPICLHKPLETIMKEPLLFIRNAVPHACLEAMKRLTQICRAKSLKEAVRNNLFPTADMILSFKKEFGQNYGTFMQQFVPETQGTEDILVHNIRRRAYTPIDHFNKEYSQRKRSERLNEKDFIQANIVDIHKASNNLRKSKPCVFFEDVSDPTNSSKSAETPSSEPSRYSNCTSFSYPGFKSSIESNQHPKRPDDARIEELQKPWREKVFHANKLKPTLSRTRLPWNQRNKDFELYSKPPALFGPELPQSLHLAGDTLHEEQSQAARAQYNRWLRKAQMSEISGGNGRAPEFRCHMRKAKLDKLQDILKDKPMKYSLKRAGMVLKFSEKTSSVEEINIPFAPGPFQNHSLSWDKNTVPRLSSQFSKYHF</sequence>
<dbReference type="EMBL" id="SRMA01025741">
    <property type="protein sequence ID" value="TRY91505.1"/>
    <property type="molecule type" value="Genomic_DNA"/>
</dbReference>
<reference evidence="3 4" key="1">
    <citation type="journal article" date="2019" name="Sci. Data">
        <title>Hybrid genome assembly and annotation of Danionella translucida.</title>
        <authorList>
            <person name="Kadobianskyi M."/>
            <person name="Schulze L."/>
            <person name="Schuelke M."/>
            <person name="Judkewitz B."/>
        </authorList>
    </citation>
    <scope>NUCLEOTIDE SEQUENCE [LARGE SCALE GENOMIC DNA]</scope>
    <source>
        <strain evidence="3 4">Bolton</strain>
    </source>
</reference>
<dbReference type="CDD" id="cd00030">
    <property type="entry name" value="C2"/>
    <property type="match status" value="1"/>
</dbReference>
<feature type="region of interest" description="Disordered" evidence="1">
    <location>
        <begin position="785"/>
        <end position="805"/>
    </location>
</feature>
<evidence type="ECO:0000259" key="2">
    <source>
        <dbReference type="Pfam" id="PF15084"/>
    </source>
</evidence>
<accession>A0A553QNE3</accession>
<dbReference type="STRING" id="623744.A0A553QNE3"/>
<feature type="non-terminal residue" evidence="3">
    <location>
        <position position="1"/>
    </location>
</feature>
<proteinExistence type="predicted"/>
<feature type="compositionally biased region" description="Basic and acidic residues" evidence="1">
    <location>
        <begin position="1"/>
        <end position="18"/>
    </location>
</feature>
<organism evidence="3 4">
    <name type="scientific">Danionella cerebrum</name>
    <dbReference type="NCBI Taxonomy" id="2873325"/>
    <lineage>
        <taxon>Eukaryota</taxon>
        <taxon>Metazoa</taxon>
        <taxon>Chordata</taxon>
        <taxon>Craniata</taxon>
        <taxon>Vertebrata</taxon>
        <taxon>Euteleostomi</taxon>
        <taxon>Actinopterygii</taxon>
        <taxon>Neopterygii</taxon>
        <taxon>Teleostei</taxon>
        <taxon>Ostariophysi</taxon>
        <taxon>Cypriniformes</taxon>
        <taxon>Danionidae</taxon>
        <taxon>Danioninae</taxon>
        <taxon>Danionella</taxon>
    </lineage>
</organism>
<dbReference type="SUPFAM" id="SSF49562">
    <property type="entry name" value="C2 domain (Calcium/lipid-binding domain, CaLB)"/>
    <property type="match status" value="1"/>
</dbReference>
<protein>
    <recommendedName>
        <fullName evidence="2">DUF4550 domain-containing protein</fullName>
    </recommendedName>
</protein>
<dbReference type="PANTHER" id="PTHR33667:SF7">
    <property type="entry name" value="RIKEN CDNA 1810020O05 GENE"/>
    <property type="match status" value="1"/>
</dbReference>
<feature type="non-terminal residue" evidence="3">
    <location>
        <position position="1004"/>
    </location>
</feature>
<feature type="domain" description="DUF4550" evidence="2">
    <location>
        <begin position="80"/>
        <end position="173"/>
    </location>
</feature>
<evidence type="ECO:0000256" key="1">
    <source>
        <dbReference type="SAM" id="MobiDB-lite"/>
    </source>
</evidence>
<dbReference type="InterPro" id="IPR027876">
    <property type="entry name" value="DUF4550"/>
</dbReference>
<dbReference type="InterPro" id="IPR035892">
    <property type="entry name" value="C2_domain_sf"/>
</dbReference>
<dbReference type="AlphaFoldDB" id="A0A553QNE3"/>
<dbReference type="OrthoDB" id="188352at2759"/>
<dbReference type="Proteomes" id="UP000316079">
    <property type="component" value="Unassembled WGS sequence"/>
</dbReference>
<feature type="compositionally biased region" description="Low complexity" evidence="1">
    <location>
        <begin position="19"/>
        <end position="32"/>
    </location>
</feature>
<keyword evidence="4" id="KW-1185">Reference proteome</keyword>
<evidence type="ECO:0000313" key="3">
    <source>
        <dbReference type="EMBL" id="TRY91505.1"/>
    </source>
</evidence>
<feature type="region of interest" description="Disordered" evidence="1">
    <location>
        <begin position="1"/>
        <end position="32"/>
    </location>
</feature>
<comment type="caution">
    <text evidence="3">The sequence shown here is derived from an EMBL/GenBank/DDBJ whole genome shotgun (WGS) entry which is preliminary data.</text>
</comment>